<dbReference type="NCBIfam" id="TIGR04089">
    <property type="entry name" value="exp_by_SipW_III"/>
    <property type="match status" value="1"/>
</dbReference>
<organism evidence="1 2">
    <name type="scientific">Agromyces intestinalis</name>
    <dbReference type="NCBI Taxonomy" id="2592652"/>
    <lineage>
        <taxon>Bacteria</taxon>
        <taxon>Bacillati</taxon>
        <taxon>Actinomycetota</taxon>
        <taxon>Actinomycetes</taxon>
        <taxon>Micrococcales</taxon>
        <taxon>Microbacteriaceae</taxon>
        <taxon>Agromyces</taxon>
    </lineage>
</organism>
<reference evidence="1 2" key="1">
    <citation type="submission" date="2019-09" db="EMBL/GenBank/DDBJ databases">
        <title>Genome sequencing of strain KACC 19306.</title>
        <authorList>
            <person name="Heo J."/>
            <person name="Kim S.-J."/>
            <person name="Kim J.-S."/>
            <person name="Hong S.-B."/>
            <person name="Kwon S.-W."/>
        </authorList>
    </citation>
    <scope>NUCLEOTIDE SEQUENCE [LARGE SCALE GENOMIC DNA]</scope>
    <source>
        <strain evidence="1 2">KACC 19306</strain>
    </source>
</reference>
<name>A0A5C1YDA4_9MICO</name>
<gene>
    <name evidence="1" type="ORF">FLP10_06335</name>
</gene>
<dbReference type="KEGG" id="ail:FLP10_06335"/>
<sequence length="200" mass="20657">MKKTTKATIAIGAGVVLLLGGAGTLAYWTDEADFGVDQTITAGTLTVEPVDDGTWTATFDGGESKIEVPPGSDTRIVPGNTLEFTQTVEIIASGDDLYFTIEQNDPLITVDPALETALERAEIEVSELEPGGSIEETGTEGVYQVTANDETPAIIEVTLTIVWPFGADGSPATDNPAMGGVVTLSAGAITVTQVVAPTTP</sequence>
<dbReference type="AlphaFoldDB" id="A0A5C1YDA4"/>
<evidence type="ECO:0000313" key="1">
    <source>
        <dbReference type="EMBL" id="QEO14083.1"/>
    </source>
</evidence>
<dbReference type="Proteomes" id="UP000324678">
    <property type="component" value="Chromosome"/>
</dbReference>
<proteinExistence type="predicted"/>
<dbReference type="InterPro" id="IPR023833">
    <property type="entry name" value="Signal_pept_SipW-depend-type"/>
</dbReference>
<dbReference type="InterPro" id="IPR024006">
    <property type="entry name" value="Alt_signal_exp_actinobact"/>
</dbReference>
<protein>
    <submittedName>
        <fullName evidence="1">Alternate-type signal peptide domain-containing protein</fullName>
    </submittedName>
</protein>
<dbReference type="EMBL" id="CP043505">
    <property type="protein sequence ID" value="QEO14083.1"/>
    <property type="molecule type" value="Genomic_DNA"/>
</dbReference>
<dbReference type="NCBIfam" id="TIGR04088">
    <property type="entry name" value="cognate_SipW"/>
    <property type="match status" value="1"/>
</dbReference>
<dbReference type="OrthoDB" id="5019714at2"/>
<keyword evidence="2" id="KW-1185">Reference proteome</keyword>
<accession>A0A5C1YDA4</accession>
<dbReference type="RefSeq" id="WP_149160105.1">
    <property type="nucleotide sequence ID" value="NZ_CP043505.1"/>
</dbReference>
<evidence type="ECO:0000313" key="2">
    <source>
        <dbReference type="Proteomes" id="UP000324678"/>
    </source>
</evidence>